<evidence type="ECO:0000256" key="1">
    <source>
        <dbReference type="SAM" id="MobiDB-lite"/>
    </source>
</evidence>
<dbReference type="RefSeq" id="WP_165335317.1">
    <property type="nucleotide sequence ID" value="NZ_JAAKZW010000177.1"/>
</dbReference>
<name>A0A6G4XTF1_9ACTN</name>
<dbReference type="AlphaFoldDB" id="A0A6G4XTF1"/>
<evidence type="ECO:0000313" key="3">
    <source>
        <dbReference type="Proteomes" id="UP000481109"/>
    </source>
</evidence>
<reference evidence="2 3" key="1">
    <citation type="submission" date="2020-02" db="EMBL/GenBank/DDBJ databases">
        <title>Whole-genome analyses of novel actinobacteria.</title>
        <authorList>
            <person name="Sahin N."/>
            <person name="Tokatli A."/>
        </authorList>
    </citation>
    <scope>NUCLEOTIDE SEQUENCE [LARGE SCALE GENOMIC DNA]</scope>
    <source>
        <strain evidence="2 3">YC504</strain>
    </source>
</reference>
<organism evidence="2 3">
    <name type="scientific">Streptomyces mesophilus</name>
    <dbReference type="NCBI Taxonomy" id="1775132"/>
    <lineage>
        <taxon>Bacteria</taxon>
        <taxon>Bacillati</taxon>
        <taxon>Actinomycetota</taxon>
        <taxon>Actinomycetes</taxon>
        <taxon>Kitasatosporales</taxon>
        <taxon>Streptomycetaceae</taxon>
        <taxon>Streptomyces</taxon>
    </lineage>
</organism>
<accession>A0A6G4XTF1</accession>
<feature type="region of interest" description="Disordered" evidence="1">
    <location>
        <begin position="1"/>
        <end position="21"/>
    </location>
</feature>
<evidence type="ECO:0000313" key="2">
    <source>
        <dbReference type="EMBL" id="NGO79881.1"/>
    </source>
</evidence>
<keyword evidence="3" id="KW-1185">Reference proteome</keyword>
<gene>
    <name evidence="2" type="ORF">G6045_30105</name>
</gene>
<dbReference type="Proteomes" id="UP000481109">
    <property type="component" value="Unassembled WGS sequence"/>
</dbReference>
<protein>
    <submittedName>
        <fullName evidence="2">Uncharacterized protein</fullName>
    </submittedName>
</protein>
<dbReference type="EMBL" id="JAAKZW010000177">
    <property type="protein sequence ID" value="NGO79881.1"/>
    <property type="molecule type" value="Genomic_DNA"/>
</dbReference>
<comment type="caution">
    <text evidence="2">The sequence shown here is derived from an EMBL/GenBank/DDBJ whole genome shotgun (WGS) entry which is preliminary data.</text>
</comment>
<sequence>MTTVKQHKNRTGEQGREPDPIDVAQVDADTGWALQIRLDVPPRADVDQRTLRIIGALNLLVREGLAEANPDFRAMYREAYRLLDLANGARALTDAQAYGHLRALARVARTFTVLYCRTR</sequence>
<proteinExistence type="predicted"/>
<feature type="compositionally biased region" description="Basic and acidic residues" evidence="1">
    <location>
        <begin position="10"/>
        <end position="19"/>
    </location>
</feature>